<dbReference type="CDD" id="cd14099">
    <property type="entry name" value="STKc_PLK"/>
    <property type="match status" value="1"/>
</dbReference>
<dbReference type="GO" id="GO:0005524">
    <property type="term" value="F:ATP binding"/>
    <property type="evidence" value="ECO:0007669"/>
    <property type="project" value="UniProtKB-UniRule"/>
</dbReference>
<dbReference type="SUPFAM" id="SSF82615">
    <property type="entry name" value="Polo-box domain"/>
    <property type="match status" value="2"/>
</dbReference>
<evidence type="ECO:0000256" key="5">
    <source>
        <dbReference type="ARBA" id="ARBA00022777"/>
    </source>
</evidence>
<feature type="compositionally biased region" description="Low complexity" evidence="9">
    <location>
        <begin position="452"/>
        <end position="467"/>
    </location>
</feature>
<feature type="region of interest" description="Disordered" evidence="9">
    <location>
        <begin position="383"/>
        <end position="403"/>
    </location>
</feature>
<feature type="compositionally biased region" description="Polar residues" evidence="9">
    <location>
        <begin position="561"/>
        <end position="586"/>
    </location>
</feature>
<gene>
    <name evidence="12" type="ORF">BCR44DRAFT_71013</name>
</gene>
<feature type="compositionally biased region" description="Low complexity" evidence="9">
    <location>
        <begin position="589"/>
        <end position="614"/>
    </location>
</feature>
<dbReference type="AlphaFoldDB" id="A0A1Y2I237"/>
<protein>
    <recommendedName>
        <fullName evidence="8">Serine/threonine-protein kinase</fullName>
        <ecNumber evidence="8">2.7.11.21</ecNumber>
    </recommendedName>
</protein>
<dbReference type="InterPro" id="IPR033701">
    <property type="entry name" value="POLO_box_1"/>
</dbReference>
<dbReference type="OrthoDB" id="408964at2759"/>
<dbReference type="InterPro" id="IPR017441">
    <property type="entry name" value="Protein_kinase_ATP_BS"/>
</dbReference>
<organism evidence="12 13">
    <name type="scientific">Catenaria anguillulae PL171</name>
    <dbReference type="NCBI Taxonomy" id="765915"/>
    <lineage>
        <taxon>Eukaryota</taxon>
        <taxon>Fungi</taxon>
        <taxon>Fungi incertae sedis</taxon>
        <taxon>Blastocladiomycota</taxon>
        <taxon>Blastocladiomycetes</taxon>
        <taxon>Blastocladiales</taxon>
        <taxon>Catenariaceae</taxon>
        <taxon>Catenaria</taxon>
    </lineage>
</organism>
<evidence type="ECO:0000256" key="1">
    <source>
        <dbReference type="ARBA" id="ARBA00022527"/>
    </source>
</evidence>
<comment type="similarity">
    <text evidence="8">Belongs to the protein kinase superfamily. Ser/Thr protein kinase family. CDC5/Polo subfamily.</text>
</comment>
<feature type="domain" description="POLO box" evidence="11">
    <location>
        <begin position="842"/>
        <end position="951"/>
    </location>
</feature>
<keyword evidence="4 7" id="KW-0547">Nucleotide-binding</keyword>
<dbReference type="STRING" id="765915.A0A1Y2I237"/>
<dbReference type="FunFam" id="1.10.510.10:FF:000571">
    <property type="entry name" value="Maternal embryonic leucine zipper kinase"/>
    <property type="match status" value="1"/>
</dbReference>
<proteinExistence type="inferred from homology"/>
<keyword evidence="13" id="KW-1185">Reference proteome</keyword>
<keyword evidence="5 8" id="KW-0418">Kinase</keyword>
<feature type="non-terminal residue" evidence="12">
    <location>
        <position position="1211"/>
    </location>
</feature>
<dbReference type="InterPro" id="IPR000959">
    <property type="entry name" value="POLO_box_dom"/>
</dbReference>
<dbReference type="Pfam" id="PF00659">
    <property type="entry name" value="POLO_box"/>
    <property type="match status" value="2"/>
</dbReference>
<accession>A0A1Y2I237</accession>
<dbReference type="Pfam" id="PF00069">
    <property type="entry name" value="Pkinase"/>
    <property type="match status" value="1"/>
</dbReference>
<dbReference type="Proteomes" id="UP000193411">
    <property type="component" value="Unassembled WGS sequence"/>
</dbReference>
<feature type="region of interest" description="Disordered" evidence="9">
    <location>
        <begin position="892"/>
        <end position="925"/>
    </location>
</feature>
<evidence type="ECO:0000256" key="4">
    <source>
        <dbReference type="ARBA" id="ARBA00022741"/>
    </source>
</evidence>
<evidence type="ECO:0000256" key="9">
    <source>
        <dbReference type="SAM" id="MobiDB-lite"/>
    </source>
</evidence>
<feature type="region of interest" description="Disordered" evidence="9">
    <location>
        <begin position="423"/>
        <end position="474"/>
    </location>
</feature>
<dbReference type="PROSITE" id="PS50078">
    <property type="entry name" value="POLO_BOX"/>
    <property type="match status" value="1"/>
</dbReference>
<keyword evidence="2 8" id="KW-0808">Transferase</keyword>
<dbReference type="Gene3D" id="1.10.510.10">
    <property type="entry name" value="Transferase(Phosphotransferase) domain 1"/>
    <property type="match status" value="1"/>
</dbReference>
<feature type="region of interest" description="Disordered" evidence="9">
    <location>
        <begin position="677"/>
        <end position="734"/>
    </location>
</feature>
<reference evidence="12 13" key="1">
    <citation type="submission" date="2016-07" db="EMBL/GenBank/DDBJ databases">
        <title>Pervasive Adenine N6-methylation of Active Genes in Fungi.</title>
        <authorList>
            <consortium name="DOE Joint Genome Institute"/>
            <person name="Mondo S.J."/>
            <person name="Dannebaum R.O."/>
            <person name="Kuo R.C."/>
            <person name="Labutti K."/>
            <person name="Haridas S."/>
            <person name="Kuo A."/>
            <person name="Salamov A."/>
            <person name="Ahrendt S.R."/>
            <person name="Lipzen A."/>
            <person name="Sullivan W."/>
            <person name="Andreopoulos W.B."/>
            <person name="Clum A."/>
            <person name="Lindquist E."/>
            <person name="Daum C."/>
            <person name="Ramamoorthy G.K."/>
            <person name="Gryganskyi A."/>
            <person name="Culley D."/>
            <person name="Magnuson J.K."/>
            <person name="James T.Y."/>
            <person name="O'Malley M.A."/>
            <person name="Stajich J.E."/>
            <person name="Spatafora J.W."/>
            <person name="Visel A."/>
            <person name="Grigoriev I.V."/>
        </authorList>
    </citation>
    <scope>NUCLEOTIDE SEQUENCE [LARGE SCALE GENOMIC DNA]</scope>
    <source>
        <strain evidence="12 13">PL171</strain>
    </source>
</reference>
<feature type="compositionally biased region" description="Low complexity" evidence="9">
    <location>
        <begin position="1"/>
        <end position="29"/>
    </location>
</feature>
<dbReference type="InterPro" id="IPR000719">
    <property type="entry name" value="Prot_kinase_dom"/>
</dbReference>
<evidence type="ECO:0000313" key="13">
    <source>
        <dbReference type="Proteomes" id="UP000193411"/>
    </source>
</evidence>
<dbReference type="SUPFAM" id="SSF56112">
    <property type="entry name" value="Protein kinase-like (PK-like)"/>
    <property type="match status" value="1"/>
</dbReference>
<dbReference type="PROSITE" id="PS00108">
    <property type="entry name" value="PROTEIN_KINASE_ST"/>
    <property type="match status" value="1"/>
</dbReference>
<dbReference type="InterPro" id="IPR033695">
    <property type="entry name" value="POLO_box_2"/>
</dbReference>
<dbReference type="GO" id="GO:0005816">
    <property type="term" value="C:spindle pole body"/>
    <property type="evidence" value="ECO:0007669"/>
    <property type="project" value="TreeGrafter"/>
</dbReference>
<dbReference type="PANTHER" id="PTHR24345:SF0">
    <property type="entry name" value="CELL CYCLE SERINE_THREONINE-PROTEIN KINASE CDC5_MSD2"/>
    <property type="match status" value="1"/>
</dbReference>
<dbReference type="GO" id="GO:0007052">
    <property type="term" value="P:mitotic spindle organization"/>
    <property type="evidence" value="ECO:0007669"/>
    <property type="project" value="TreeGrafter"/>
</dbReference>
<feature type="binding site" evidence="7">
    <location>
        <position position="114"/>
    </location>
    <ligand>
        <name>ATP</name>
        <dbReference type="ChEBI" id="CHEBI:30616"/>
    </ligand>
</feature>
<dbReference type="InterPro" id="IPR008271">
    <property type="entry name" value="Ser/Thr_kinase_AS"/>
</dbReference>
<dbReference type="InterPro" id="IPR011009">
    <property type="entry name" value="Kinase-like_dom_sf"/>
</dbReference>
<feature type="region of interest" description="Disordered" evidence="9">
    <location>
        <begin position="1083"/>
        <end position="1103"/>
    </location>
</feature>
<feature type="compositionally biased region" description="Low complexity" evidence="9">
    <location>
        <begin position="903"/>
        <end position="920"/>
    </location>
</feature>
<dbReference type="InterPro" id="IPR036947">
    <property type="entry name" value="POLO_box_dom_sf"/>
</dbReference>
<dbReference type="SMART" id="SM00220">
    <property type="entry name" value="S_TKc"/>
    <property type="match status" value="1"/>
</dbReference>
<feature type="region of interest" description="Disordered" evidence="9">
    <location>
        <begin position="510"/>
        <end position="537"/>
    </location>
</feature>
<evidence type="ECO:0000256" key="3">
    <source>
        <dbReference type="ARBA" id="ARBA00022737"/>
    </source>
</evidence>
<evidence type="ECO:0000259" key="10">
    <source>
        <dbReference type="PROSITE" id="PS50011"/>
    </source>
</evidence>
<dbReference type="GO" id="GO:0000776">
    <property type="term" value="C:kinetochore"/>
    <property type="evidence" value="ECO:0007669"/>
    <property type="project" value="TreeGrafter"/>
</dbReference>
<dbReference type="PROSITE" id="PS50011">
    <property type="entry name" value="PROTEIN_KINASE_DOM"/>
    <property type="match status" value="1"/>
</dbReference>
<comment type="catalytic activity">
    <reaction evidence="8">
        <text>L-threonyl-[protein] + ATP = O-phospho-L-threonyl-[protein] + ADP + H(+)</text>
        <dbReference type="Rhea" id="RHEA:46608"/>
        <dbReference type="Rhea" id="RHEA-COMP:11060"/>
        <dbReference type="Rhea" id="RHEA-COMP:11605"/>
        <dbReference type="ChEBI" id="CHEBI:15378"/>
        <dbReference type="ChEBI" id="CHEBI:30013"/>
        <dbReference type="ChEBI" id="CHEBI:30616"/>
        <dbReference type="ChEBI" id="CHEBI:61977"/>
        <dbReference type="ChEBI" id="CHEBI:456216"/>
        <dbReference type="EC" id="2.7.11.21"/>
    </reaction>
</comment>
<dbReference type="GO" id="GO:0005737">
    <property type="term" value="C:cytoplasm"/>
    <property type="evidence" value="ECO:0007669"/>
    <property type="project" value="TreeGrafter"/>
</dbReference>
<dbReference type="CDD" id="cd13118">
    <property type="entry name" value="POLO_box_1"/>
    <property type="match status" value="1"/>
</dbReference>
<sequence>MLGPSPSSSSATPSAPTLSSSAPSGAPTAQYTQPTSSTDRHLHAAAVASAAAMAKPKQKPIKLTELPDPPTELSFALQGQDRPLRLYRRQLIGTGGFARCYEALDNCRRRFALKVVNKVMIKNGKHAQKLRHEIRIQGRAKHPNIVELFGWKEDEDHVHILLELCPNRSLQEMVKARKRLTDHEARYFFKDLLLAVQYMHERNIIHRDLKLGNVFLSDDMHAKVGDFGLATEITVENERKKTICGTPNYIAPEILTGPQSGGHSFEVDIWSLGVILYSMLIGRPPFQTNDVNKIYKRINELDYSFPSSVPIHDDARALIESMLQREPERRPTIHDLLQHPYVNAPELMLEKMGVEALTEPPELPPPVVPVTVEPIYPSAGASLYQSTHAPPPRNGGGMASMSRSAVSTLAPVSSTMRAPYGHHLYNPTSMSSSTPSPHIYSDARRPSPPIPSSTASGSASNSVSGRHSPPPTIRVLSHNLQDEETPDAALVPPPSLARARSYGHMAASLDRFTSSSSSASSSTRQSRHPSPPGAHALAETGHAGLAQSVPHIAPSLESRGPSRSASHGSLASRYNPSSATTTSSGLAKSVGVPSSLSTSVSLASSPSPRPASVGGTSALRAGEVRTRSPGTDRFMRMSLEDRQWADRHVHAPPPAPPLVGASVEVQEAAVDEWHRRRQTRAGQTAGQHMVDEAKPRSGVDDDGGRYAEVKQEPGASMHASHQRHRQSWATAPREAAVRSRASVNLSARPSNDGGHVGGSALGFIDAASQKSAAPVQPVAAPATFGASSTPSTPASSASLIQSMQRNLAIAFQYAQDVTSPLADLKLEALRLHGADAQPPQVYLVKCIDYCDKYGIGYQLTNGVTGVYFNDSTVLARAPDKFHIEYLYQTRGGGGGGNGDTPPRRGAPTPTGAGAAAGGPTMKRQAHTMQAYPPDLEKKVTLLNHFCDYMDTHMVALPADQLDMARTRDLEFLIKFFRGRDEDPKCRDNVFRLSNQVFQMNFGDHSKLVLAQGGKMVLFIDSDRKKHIVQLADLGAVRKQMVGKAMVGPLASKELALKFWTRLGSVKDLVDRLWKKRIEAATARNQGAAGSTAAAGNGAGQGATTPSRAALAAVAAAVAESPAIVGSSDHEQQPRPRASARDLSPTPTPAMREARRATVRLGGGGASAVAAAAVPPRPVSVVGGGGGLAMGGPLSEQYGVAGLRSSAVAVGA</sequence>
<dbReference type="GO" id="GO:0004674">
    <property type="term" value="F:protein serine/threonine kinase activity"/>
    <property type="evidence" value="ECO:0007669"/>
    <property type="project" value="UniProtKB-KW"/>
</dbReference>
<dbReference type="EC" id="2.7.11.21" evidence="8"/>
<dbReference type="PANTHER" id="PTHR24345">
    <property type="entry name" value="SERINE/THREONINE-PROTEIN KINASE PLK"/>
    <property type="match status" value="1"/>
</dbReference>
<dbReference type="GO" id="GO:0000922">
    <property type="term" value="C:spindle pole"/>
    <property type="evidence" value="ECO:0007669"/>
    <property type="project" value="TreeGrafter"/>
</dbReference>
<dbReference type="CDD" id="cd13117">
    <property type="entry name" value="POLO_box_2"/>
    <property type="match status" value="1"/>
</dbReference>
<evidence type="ECO:0000256" key="7">
    <source>
        <dbReference type="PROSITE-ProRule" id="PRU10141"/>
    </source>
</evidence>
<keyword evidence="3" id="KW-0677">Repeat</keyword>
<dbReference type="GO" id="GO:0005634">
    <property type="term" value="C:nucleus"/>
    <property type="evidence" value="ECO:0007669"/>
    <property type="project" value="TreeGrafter"/>
</dbReference>
<evidence type="ECO:0000256" key="8">
    <source>
        <dbReference type="RuleBase" id="RU361162"/>
    </source>
</evidence>
<dbReference type="Gene3D" id="3.30.1120.30">
    <property type="entry name" value="POLO box domain"/>
    <property type="match status" value="2"/>
</dbReference>
<keyword evidence="1 8" id="KW-0723">Serine/threonine-protein kinase</keyword>
<feature type="region of interest" description="Disordered" evidence="9">
    <location>
        <begin position="1"/>
        <end position="40"/>
    </location>
</feature>
<dbReference type="PROSITE" id="PS00107">
    <property type="entry name" value="PROTEIN_KINASE_ATP"/>
    <property type="match status" value="1"/>
</dbReference>
<name>A0A1Y2I237_9FUNG</name>
<feature type="compositionally biased region" description="Low complexity" evidence="9">
    <location>
        <begin position="1084"/>
        <end position="1103"/>
    </location>
</feature>
<feature type="domain" description="Protein kinase" evidence="10">
    <location>
        <begin position="86"/>
        <end position="342"/>
    </location>
</feature>
<feature type="compositionally biased region" description="Low complexity" evidence="9">
    <location>
        <begin position="427"/>
        <end position="437"/>
    </location>
</feature>
<comment type="caution">
    <text evidence="12">The sequence shown here is derived from an EMBL/GenBank/DDBJ whole genome shotgun (WGS) entry which is preliminary data.</text>
</comment>
<feature type="compositionally biased region" description="Basic and acidic residues" evidence="9">
    <location>
        <begin position="689"/>
        <end position="711"/>
    </location>
</feature>
<feature type="region of interest" description="Disordered" evidence="9">
    <location>
        <begin position="1123"/>
        <end position="1149"/>
    </location>
</feature>
<feature type="compositionally biased region" description="Low complexity" evidence="9">
    <location>
        <begin position="510"/>
        <end position="524"/>
    </location>
</feature>
<evidence type="ECO:0000313" key="12">
    <source>
        <dbReference type="EMBL" id="ORZ40023.1"/>
    </source>
</evidence>
<dbReference type="EMBL" id="MCFL01000004">
    <property type="protein sequence ID" value="ORZ40023.1"/>
    <property type="molecule type" value="Genomic_DNA"/>
</dbReference>
<evidence type="ECO:0000256" key="2">
    <source>
        <dbReference type="ARBA" id="ARBA00022679"/>
    </source>
</evidence>
<evidence type="ECO:0000256" key="6">
    <source>
        <dbReference type="ARBA" id="ARBA00022840"/>
    </source>
</evidence>
<evidence type="ECO:0000259" key="11">
    <source>
        <dbReference type="PROSITE" id="PS50078"/>
    </source>
</evidence>
<keyword evidence="6 7" id="KW-0067">ATP-binding</keyword>
<feature type="region of interest" description="Disordered" evidence="9">
    <location>
        <begin position="553"/>
        <end position="634"/>
    </location>
</feature>